<comment type="caution">
    <text evidence="3">The sequence shown here is derived from an EMBL/GenBank/DDBJ whole genome shotgun (WGS) entry which is preliminary data.</text>
</comment>
<evidence type="ECO:0008006" key="5">
    <source>
        <dbReference type="Google" id="ProtNLM"/>
    </source>
</evidence>
<reference evidence="3 4" key="1">
    <citation type="submission" date="2018-06" db="EMBL/GenBank/DDBJ databases">
        <title>Genomic Encyclopedia of Type Strains, Phase IV (KMG-IV): sequencing the most valuable type-strain genomes for metagenomic binning, comparative biology and taxonomic classification.</title>
        <authorList>
            <person name="Goeker M."/>
        </authorList>
    </citation>
    <scope>NUCLEOTIDE SEQUENCE [LARGE SCALE GENOMIC DNA]</scope>
    <source>
        <strain evidence="3 4">DSM 25520</strain>
    </source>
</reference>
<evidence type="ECO:0000313" key="3">
    <source>
        <dbReference type="EMBL" id="RBP38850.1"/>
    </source>
</evidence>
<evidence type="ECO:0000313" key="4">
    <source>
        <dbReference type="Proteomes" id="UP000253628"/>
    </source>
</evidence>
<evidence type="ECO:0000256" key="1">
    <source>
        <dbReference type="SAM" id="MobiDB-lite"/>
    </source>
</evidence>
<dbReference type="RefSeq" id="WP_147251625.1">
    <property type="nucleotide sequence ID" value="NZ_JACCEU010000007.1"/>
</dbReference>
<dbReference type="EMBL" id="QNRQ01000006">
    <property type="protein sequence ID" value="RBP38850.1"/>
    <property type="molecule type" value="Genomic_DNA"/>
</dbReference>
<feature type="region of interest" description="Disordered" evidence="1">
    <location>
        <begin position="65"/>
        <end position="111"/>
    </location>
</feature>
<dbReference type="Proteomes" id="UP000253628">
    <property type="component" value="Unassembled WGS sequence"/>
</dbReference>
<organism evidence="3 4">
    <name type="scientific">Eoetvoesiella caeni</name>
    <dbReference type="NCBI Taxonomy" id="645616"/>
    <lineage>
        <taxon>Bacteria</taxon>
        <taxon>Pseudomonadati</taxon>
        <taxon>Pseudomonadota</taxon>
        <taxon>Betaproteobacteria</taxon>
        <taxon>Burkholderiales</taxon>
        <taxon>Alcaligenaceae</taxon>
        <taxon>Eoetvoesiella</taxon>
    </lineage>
</organism>
<proteinExistence type="predicted"/>
<accession>A0A366H9C6</accession>
<keyword evidence="4" id="KW-1185">Reference proteome</keyword>
<feature type="compositionally biased region" description="Low complexity" evidence="1">
    <location>
        <begin position="79"/>
        <end position="106"/>
    </location>
</feature>
<evidence type="ECO:0000256" key="2">
    <source>
        <dbReference type="SAM" id="SignalP"/>
    </source>
</evidence>
<protein>
    <recommendedName>
        <fullName evidence="5">Spore coat protein U-like protein</fullName>
    </recommendedName>
</protein>
<dbReference type="AlphaFoldDB" id="A0A366H9C6"/>
<keyword evidence="2" id="KW-0732">Signal</keyword>
<sequence>MPAKLILLLALAAATSASGQSTFSARITITSQCNTQQALFGPQAEPDITVICQPGMTPFLAQSIDLNDEDADPDHDKTAVSSAGQQDQSQSSGTAASRLSSKKILSPPLPSASTFASKVVFVVF</sequence>
<feature type="signal peptide" evidence="2">
    <location>
        <begin position="1"/>
        <end position="19"/>
    </location>
</feature>
<dbReference type="OrthoDB" id="10003808at2"/>
<name>A0A366H9C6_9BURK</name>
<feature type="chain" id="PRO_5016736839" description="Spore coat protein U-like protein" evidence="2">
    <location>
        <begin position="20"/>
        <end position="124"/>
    </location>
</feature>
<gene>
    <name evidence="3" type="ORF">DFR37_106143</name>
</gene>